<dbReference type="PANTHER" id="PTHR46910:SF5">
    <property type="entry name" value="ZN(II)2CYS6 TRANSCRIPTION FACTOR (EUROFUNG)"/>
    <property type="match status" value="1"/>
</dbReference>
<dbReference type="InterPro" id="IPR050987">
    <property type="entry name" value="AtrR-like"/>
</dbReference>
<keyword evidence="2" id="KW-0238">DNA-binding</keyword>
<dbReference type="Gene3D" id="4.10.240.10">
    <property type="entry name" value="Zn(2)-C6 fungal-type DNA-binding domain"/>
    <property type="match status" value="1"/>
</dbReference>
<dbReference type="InterPro" id="IPR001138">
    <property type="entry name" value="Zn2Cys6_DnaBD"/>
</dbReference>
<keyword evidence="1" id="KW-0805">Transcription regulation</keyword>
<comment type="caution">
    <text evidence="7">The sequence shown here is derived from an EMBL/GenBank/DDBJ whole genome shotgun (WGS) entry which is preliminary data.</text>
</comment>
<proteinExistence type="predicted"/>
<dbReference type="GO" id="GO:0008270">
    <property type="term" value="F:zinc ion binding"/>
    <property type="evidence" value="ECO:0007669"/>
    <property type="project" value="InterPro"/>
</dbReference>
<evidence type="ECO:0000256" key="1">
    <source>
        <dbReference type="ARBA" id="ARBA00023015"/>
    </source>
</evidence>
<reference evidence="7" key="2">
    <citation type="submission" date="2023-01" db="EMBL/GenBank/DDBJ databases">
        <authorList>
            <person name="Petersen C."/>
        </authorList>
    </citation>
    <scope>NUCLEOTIDE SEQUENCE</scope>
    <source>
        <strain evidence="7">IBT 15450</strain>
    </source>
</reference>
<dbReference type="EMBL" id="JAQJZL010000008">
    <property type="protein sequence ID" value="KAJ6038892.1"/>
    <property type="molecule type" value="Genomic_DNA"/>
</dbReference>
<dbReference type="Pfam" id="PF00172">
    <property type="entry name" value="Zn_clus"/>
    <property type="match status" value="1"/>
</dbReference>
<dbReference type="InterPro" id="IPR036864">
    <property type="entry name" value="Zn2-C6_fun-type_DNA-bd_sf"/>
</dbReference>
<gene>
    <name evidence="7" type="ORF">N7460_007609</name>
</gene>
<keyword evidence="3" id="KW-0804">Transcription</keyword>
<keyword evidence="4" id="KW-0539">Nucleus</keyword>
<feature type="domain" description="Zn(2)-C6 fungal-type" evidence="6">
    <location>
        <begin position="7"/>
        <end position="36"/>
    </location>
</feature>
<accession>A0AAD6IAC5</accession>
<protein>
    <recommendedName>
        <fullName evidence="6">Zn(2)-C6 fungal-type domain-containing protein</fullName>
    </recommendedName>
</protein>
<dbReference type="PROSITE" id="PS50048">
    <property type="entry name" value="ZN2_CY6_FUNGAL_2"/>
    <property type="match status" value="1"/>
</dbReference>
<name>A0AAD6IAC5_PENCN</name>
<feature type="region of interest" description="Disordered" evidence="5">
    <location>
        <begin position="50"/>
        <end position="113"/>
    </location>
</feature>
<sequence>MATNKPQCDSCFTRKVRCDRGNPCGNCQDRNAICSRQRVIKRIKRTTRLAVIESNGESRPKSSRPTSRSQDAQNLSLGPHDNSVATSNRYPRPDYQQYRGPSPGSDESLSHHDSHVTIRYHRDKLEWLPVNSRQKLESGLRRAFQLSESFEGSAHVASEVAVNEKQTETPSIELLAWMIKDIKEDSFGSFVGDYFRHICGATLEQMALTLLHRSRSPHDLLISTVCVNAMASKFLTTIIHAGIDSELIHELANSLVQFQTAAKAALQNTALLMIPSLGLLQALLSGIFLHQESGDLAICWELTKAACRVCECLGLDTVMKTGGSLSEEQYYCVAWCYMLDTNFAFKMGRFKTLLDIHIGHFTLGLFSYRRPIADLFQIHMALAGVQAAVVPYLKGRSPMLMGGDLATWHGIREHWLADMQLIQERIEHVSRLHPAWKGLDAQSELSAVRFAYYSVMAAIFHITENADNQSGIP</sequence>
<organism evidence="7 8">
    <name type="scientific">Penicillium canescens</name>
    <dbReference type="NCBI Taxonomy" id="5083"/>
    <lineage>
        <taxon>Eukaryota</taxon>
        <taxon>Fungi</taxon>
        <taxon>Dikarya</taxon>
        <taxon>Ascomycota</taxon>
        <taxon>Pezizomycotina</taxon>
        <taxon>Eurotiomycetes</taxon>
        <taxon>Eurotiomycetidae</taxon>
        <taxon>Eurotiales</taxon>
        <taxon>Aspergillaceae</taxon>
        <taxon>Penicillium</taxon>
    </lineage>
</organism>
<evidence type="ECO:0000256" key="4">
    <source>
        <dbReference type="ARBA" id="ARBA00023242"/>
    </source>
</evidence>
<dbReference type="CDD" id="cd12148">
    <property type="entry name" value="fungal_TF_MHR"/>
    <property type="match status" value="1"/>
</dbReference>
<dbReference type="PANTHER" id="PTHR46910">
    <property type="entry name" value="TRANSCRIPTION FACTOR PDR1"/>
    <property type="match status" value="1"/>
</dbReference>
<dbReference type="Proteomes" id="UP001219568">
    <property type="component" value="Unassembled WGS sequence"/>
</dbReference>
<evidence type="ECO:0000313" key="8">
    <source>
        <dbReference type="Proteomes" id="UP001219568"/>
    </source>
</evidence>
<dbReference type="AlphaFoldDB" id="A0AAD6IAC5"/>
<evidence type="ECO:0000256" key="5">
    <source>
        <dbReference type="SAM" id="MobiDB-lite"/>
    </source>
</evidence>
<reference evidence="7" key="1">
    <citation type="journal article" date="2023" name="IMA Fungus">
        <title>Comparative genomic study of the Penicillium genus elucidates a diverse pangenome and 15 lateral gene transfer events.</title>
        <authorList>
            <person name="Petersen C."/>
            <person name="Sorensen T."/>
            <person name="Nielsen M.R."/>
            <person name="Sondergaard T.E."/>
            <person name="Sorensen J.L."/>
            <person name="Fitzpatrick D.A."/>
            <person name="Frisvad J.C."/>
            <person name="Nielsen K.L."/>
        </authorList>
    </citation>
    <scope>NUCLEOTIDE SEQUENCE</scope>
    <source>
        <strain evidence="7">IBT 15450</strain>
    </source>
</reference>
<evidence type="ECO:0000256" key="2">
    <source>
        <dbReference type="ARBA" id="ARBA00023125"/>
    </source>
</evidence>
<evidence type="ECO:0000313" key="7">
    <source>
        <dbReference type="EMBL" id="KAJ6038892.1"/>
    </source>
</evidence>
<keyword evidence="8" id="KW-1185">Reference proteome</keyword>
<dbReference type="CDD" id="cd00067">
    <property type="entry name" value="GAL4"/>
    <property type="match status" value="1"/>
</dbReference>
<dbReference type="GO" id="GO:0003677">
    <property type="term" value="F:DNA binding"/>
    <property type="evidence" value="ECO:0007669"/>
    <property type="project" value="UniProtKB-KW"/>
</dbReference>
<evidence type="ECO:0000259" key="6">
    <source>
        <dbReference type="PROSITE" id="PS50048"/>
    </source>
</evidence>
<evidence type="ECO:0000256" key="3">
    <source>
        <dbReference type="ARBA" id="ARBA00023163"/>
    </source>
</evidence>
<dbReference type="SUPFAM" id="SSF57701">
    <property type="entry name" value="Zn2/Cys6 DNA-binding domain"/>
    <property type="match status" value="1"/>
</dbReference>
<dbReference type="GO" id="GO:0000981">
    <property type="term" value="F:DNA-binding transcription factor activity, RNA polymerase II-specific"/>
    <property type="evidence" value="ECO:0007669"/>
    <property type="project" value="InterPro"/>
</dbReference>